<feature type="compositionally biased region" description="Basic and acidic residues" evidence="1">
    <location>
        <begin position="95"/>
        <end position="113"/>
    </location>
</feature>
<name>A0A101T4G9_9ACTN</name>
<keyword evidence="3" id="KW-1185">Reference proteome</keyword>
<organism evidence="2 3">
    <name type="scientific">Streptomyces griseoruber</name>
    <dbReference type="NCBI Taxonomy" id="1943"/>
    <lineage>
        <taxon>Bacteria</taxon>
        <taxon>Bacillati</taxon>
        <taxon>Actinomycetota</taxon>
        <taxon>Actinomycetes</taxon>
        <taxon>Kitasatosporales</taxon>
        <taxon>Streptomycetaceae</taxon>
        <taxon>Streptomyces</taxon>
    </lineage>
</organism>
<evidence type="ECO:0000313" key="3">
    <source>
        <dbReference type="Proteomes" id="UP000052982"/>
    </source>
</evidence>
<feature type="region of interest" description="Disordered" evidence="1">
    <location>
        <begin position="1"/>
        <end position="113"/>
    </location>
</feature>
<comment type="caution">
    <text evidence="2">The sequence shown here is derived from an EMBL/GenBank/DDBJ whole genome shotgun (WGS) entry which is preliminary data.</text>
</comment>
<evidence type="ECO:0000256" key="1">
    <source>
        <dbReference type="SAM" id="MobiDB-lite"/>
    </source>
</evidence>
<gene>
    <name evidence="2" type="ORF">AQJ64_11795</name>
</gene>
<sequence length="149" mass="16151">MALSALSGCVTVQRPPVPGPPAAVPSPPSAPRPGADAEPQVVQAPAREALEMVGPARERAATTLRQRHRPAPSAVPDGHAPAYRAHPQHPRPRPAHPDPRRRVPRHVDVPDVETEIRRNTDVCALGRKYGGWRDDSPEALACRQVYGHR</sequence>
<reference evidence="2 3" key="1">
    <citation type="submission" date="2015-10" db="EMBL/GenBank/DDBJ databases">
        <title>Draft genome sequence of Streptomyces griseoruber DSM 40281, type strain for the species Streptomyces griseoruber.</title>
        <authorList>
            <person name="Ruckert C."/>
            <person name="Winkler A."/>
            <person name="Kalinowski J."/>
            <person name="Kampfer P."/>
            <person name="Glaeser S."/>
        </authorList>
    </citation>
    <scope>NUCLEOTIDE SEQUENCE [LARGE SCALE GENOMIC DNA]</scope>
    <source>
        <strain evidence="2 3">DSM 40281</strain>
    </source>
</reference>
<evidence type="ECO:0000313" key="2">
    <source>
        <dbReference type="EMBL" id="KUN85388.1"/>
    </source>
</evidence>
<feature type="compositionally biased region" description="Pro residues" evidence="1">
    <location>
        <begin position="15"/>
        <end position="31"/>
    </location>
</feature>
<dbReference type="AlphaFoldDB" id="A0A101T4G9"/>
<accession>A0A101T4G9</accession>
<protein>
    <submittedName>
        <fullName evidence="2">Uncharacterized protein</fullName>
    </submittedName>
</protein>
<dbReference type="Proteomes" id="UP000052982">
    <property type="component" value="Unassembled WGS sequence"/>
</dbReference>
<dbReference type="EMBL" id="LMWW01000013">
    <property type="protein sequence ID" value="KUN85388.1"/>
    <property type="molecule type" value="Genomic_DNA"/>
</dbReference>
<proteinExistence type="predicted"/>
<dbReference type="OrthoDB" id="4338732at2"/>